<proteinExistence type="inferred from homology"/>
<dbReference type="SMART" id="SM00498">
    <property type="entry name" value="FH2"/>
    <property type="match status" value="2"/>
</dbReference>
<dbReference type="EMBL" id="JAEFBK010000011">
    <property type="protein sequence ID" value="KAG7549902.1"/>
    <property type="molecule type" value="Genomic_DNA"/>
</dbReference>
<comment type="similarity">
    <text evidence="1">Belongs to the formin-like family. Class-II subfamily.</text>
</comment>
<dbReference type="AlphaFoldDB" id="A0A8T1YUW0"/>
<keyword evidence="7" id="KW-1185">Reference proteome</keyword>
<evidence type="ECO:0000313" key="6">
    <source>
        <dbReference type="EMBL" id="KAG7549902.1"/>
    </source>
</evidence>
<dbReference type="Pfam" id="PF02181">
    <property type="entry name" value="FH2"/>
    <property type="match status" value="4"/>
</dbReference>
<dbReference type="InterPro" id="IPR051144">
    <property type="entry name" value="Formin_homology_domain"/>
</dbReference>
<feature type="coiled-coil region" evidence="3">
    <location>
        <begin position="335"/>
        <end position="362"/>
    </location>
</feature>
<organism evidence="6 7">
    <name type="scientific">Arabidopsis thaliana x Arabidopsis arenosa</name>
    <dbReference type="NCBI Taxonomy" id="1240361"/>
    <lineage>
        <taxon>Eukaryota</taxon>
        <taxon>Viridiplantae</taxon>
        <taxon>Streptophyta</taxon>
        <taxon>Embryophyta</taxon>
        <taxon>Tracheophyta</taxon>
        <taxon>Spermatophyta</taxon>
        <taxon>Magnoliopsida</taxon>
        <taxon>eudicotyledons</taxon>
        <taxon>Gunneridae</taxon>
        <taxon>Pentapetalae</taxon>
        <taxon>rosids</taxon>
        <taxon>malvids</taxon>
        <taxon>Brassicales</taxon>
        <taxon>Brassicaceae</taxon>
        <taxon>Camelineae</taxon>
        <taxon>Arabidopsis</taxon>
    </lineage>
</organism>
<feature type="domain" description="FH2" evidence="5">
    <location>
        <begin position="812"/>
        <end position="1191"/>
    </location>
</feature>
<name>A0A8T1YUW0_9BRAS</name>
<dbReference type="PROSITE" id="PS51444">
    <property type="entry name" value="FH2"/>
    <property type="match status" value="3"/>
</dbReference>
<dbReference type="Proteomes" id="UP000694240">
    <property type="component" value="Chromosome 11"/>
</dbReference>
<feature type="domain" description="FH2" evidence="5">
    <location>
        <begin position="58"/>
        <end position="454"/>
    </location>
</feature>
<evidence type="ECO:0000256" key="4">
    <source>
        <dbReference type="SAM" id="MobiDB-lite"/>
    </source>
</evidence>
<dbReference type="PANTHER" id="PTHR45733">
    <property type="entry name" value="FORMIN-J"/>
    <property type="match status" value="1"/>
</dbReference>
<protein>
    <recommendedName>
        <fullName evidence="2">Formin-like protein</fullName>
    </recommendedName>
</protein>
<feature type="compositionally biased region" description="Pro residues" evidence="4">
    <location>
        <begin position="21"/>
        <end position="60"/>
    </location>
</feature>
<evidence type="ECO:0000313" key="7">
    <source>
        <dbReference type="Proteomes" id="UP000694240"/>
    </source>
</evidence>
<feature type="coiled-coil region" evidence="3">
    <location>
        <begin position="767"/>
        <end position="794"/>
    </location>
</feature>
<evidence type="ECO:0000256" key="3">
    <source>
        <dbReference type="SAM" id="Coils"/>
    </source>
</evidence>
<sequence length="1191" mass="133617">MSLVEISGADSVVAPMRGRVPLPPPPPPPMRREAPLPPRPVIRGGAPPPPPPPPPPPLPLPANKKSSLKPLHWVKKARALPGSLWDELQRRQASRDIEDEQILCAIELSVSEIENLFSVEEKPKPKPKPEEVPEIDLRRASDTEVRLMLLNIKLPDVMTAVMAMDESTLDVDQIENLINLFPTKEDMELLKTYTGDKGTVGKWEQYFQELMKVPRVESKLRVFSFKIQFGTKIAELNKGLTAINSACEEVRTSQKLKEIMENILCLGNILNQGTVRGSAVGFKLDSLLILSNTRAANSKMTLMHYLCKVLASKASHLLDFHKDLESLESASKIQLKLLAEEIQAIIEGLEKLNQELTASESDGPVSQVFRKLLKDFISMAETQVATVSSLYSSVERNADALAHYFGENPNHYPFEKVTTTLFNFIRLFKKAHEENVKQAELEKKKAAKEAEMEKPMSGADAVVAPMRGRVPPPPPPPPPMRRIAPLPQRPPPPIEYCFQRPAENRASLKPLHWVKITRALQGSLWDELQRRHGESKTAMELDISELETLFSVEAKPEKVRLNDLRRANNNNTYMVNSFRAFMRSNNKEIMLTKVKMPLPDMMTAVLAMDESVLDVDQIKNLIDLFPTKEDMELLKTYTGDKANLGKFEQYLLELMKVPRFETKLRVFSFKIQFGTEITEINKSLNVVNSACEEVRSSQKLKEIMKKIPCLGNTSNQGTARVEFKLDSSIILSKPSRLGPVVLASEASDLLDVYKDLESLESASKIQLNSLAAKIQAIIKELEKLNQELTASETDGPVSQVFRNTLKDFISIAETQVATVLSLYSVVEKKADALPLYFGEDPNHCPFEQVTTTLFNFIKLFKKAHEENVKQADLENKKAAKMKQIDLMRANDTEIMLIVKMPLPDMMAAVLAMDESVLDVDQIENLIRFCPTKEETELLKNYTGNKATLGKCEQYFLELMKVPGVESKLRVFSFKIRFGTQITELNQSLNAVNSACEEVCTSQKLKEIMKNILCLGNILNQGTARGSAVGFKLDSLLILSDTRAANSKMTLMHYLCKVLASKASHLLDFHKDLDSLESASKIQLKSLAEEIQAIIKGLEKLNQELTASESDGPVSQVFRKILKDFISMAETQVATVSSLYSSVGRNADALAHYFGEDPEHYSFEKVTATLLSFIRLFKKAHEENTKQADLEK</sequence>
<keyword evidence="3" id="KW-0175">Coiled coil</keyword>
<evidence type="ECO:0000256" key="2">
    <source>
        <dbReference type="RuleBase" id="RU361260"/>
    </source>
</evidence>
<gene>
    <name evidence="6" type="ORF">ISN45_Aa06g007450</name>
</gene>
<feature type="domain" description="FH2" evidence="5">
    <location>
        <begin position="498"/>
        <end position="727"/>
    </location>
</feature>
<dbReference type="InterPro" id="IPR015425">
    <property type="entry name" value="FH2_Formin"/>
</dbReference>
<dbReference type="PANTHER" id="PTHR45733:SF10">
    <property type="entry name" value="FORMIN-LIKE PROTEIN 15A-RELATED"/>
    <property type="match status" value="1"/>
</dbReference>
<accession>A0A8T1YUW0</accession>
<reference evidence="6 7" key="1">
    <citation type="submission" date="2020-12" db="EMBL/GenBank/DDBJ databases">
        <title>Concerted genomic and epigenomic changes stabilize Arabidopsis allopolyploids.</title>
        <authorList>
            <person name="Chen Z."/>
        </authorList>
    </citation>
    <scope>NUCLEOTIDE SEQUENCE [LARGE SCALE GENOMIC DNA]</scope>
    <source>
        <strain evidence="6">Allo738</strain>
        <tissue evidence="6">Leaf</tissue>
    </source>
</reference>
<feature type="region of interest" description="Disordered" evidence="4">
    <location>
        <begin position="1"/>
        <end position="67"/>
    </location>
</feature>
<evidence type="ECO:0000256" key="1">
    <source>
        <dbReference type="ARBA" id="ARBA00006468"/>
    </source>
</evidence>
<comment type="caution">
    <text evidence="6">The sequence shown here is derived from an EMBL/GenBank/DDBJ whole genome shotgun (WGS) entry which is preliminary data.</text>
</comment>
<evidence type="ECO:0000259" key="5">
    <source>
        <dbReference type="PROSITE" id="PS51444"/>
    </source>
</evidence>